<feature type="transmembrane region" description="Helical" evidence="7">
    <location>
        <begin position="167"/>
        <end position="189"/>
    </location>
</feature>
<name>R8BMX7_PHAM7</name>
<sequence length="371" mass="40780">MSGQASSAVVLGADEKYEIAVSYGTIIATGALAILVCGTRLCTRMFLLNTFGIDDWACLVGLAFVTVFNGIGLAVVYYGAGKHIEHVSQEHLSKWFMLYYVCICMYLSISFAVKSSILLFLRRVFPATYIQRATLGMIVFLVLFTISGTFVAAFQCNPPKYAVAYGIFMYQAVVIFACDIVMFLLPFPVLLKLQLSPARRFALLAVFGSGVVACVAPAVRFRSLNFYKTGSSDTTFVGASSLYWMAIEYNMGLVAGSLPGLQPLFKRFGIFGTTNDATGPSSRKNPQFSPSYQLEDHSSKNWGSGRRGKGSKNRYQGESVLDATVMGERSSQESDEARIVKTQVFTLTHETNDHPSETKPPSWGTFNAKYR</sequence>
<evidence type="ECO:0000259" key="8">
    <source>
        <dbReference type="Pfam" id="PF20684"/>
    </source>
</evidence>
<dbReference type="InterPro" id="IPR052337">
    <property type="entry name" value="SAT4-like"/>
</dbReference>
<feature type="region of interest" description="Disordered" evidence="6">
    <location>
        <begin position="276"/>
        <end position="318"/>
    </location>
</feature>
<dbReference type="RefSeq" id="XP_007914387.1">
    <property type="nucleotide sequence ID" value="XM_007916196.1"/>
</dbReference>
<accession>R8BMX7</accession>
<reference evidence="10" key="1">
    <citation type="journal article" date="2013" name="Genome Announc.">
        <title>Draft genome sequence of the ascomycete Phaeoacremonium aleophilum strain UCR-PA7, a causal agent of the esca disease complex in grapevines.</title>
        <authorList>
            <person name="Blanco-Ulate B."/>
            <person name="Rolshausen P."/>
            <person name="Cantu D."/>
        </authorList>
    </citation>
    <scope>NUCLEOTIDE SEQUENCE [LARGE SCALE GENOMIC DNA]</scope>
    <source>
        <strain evidence="10">UCR-PA7</strain>
    </source>
</reference>
<feature type="transmembrane region" description="Helical" evidence="7">
    <location>
        <begin position="201"/>
        <end position="221"/>
    </location>
</feature>
<keyword evidence="10" id="KW-1185">Reference proteome</keyword>
<dbReference type="eggNOG" id="ENOG502SPB3">
    <property type="taxonomic scope" value="Eukaryota"/>
</dbReference>
<evidence type="ECO:0000313" key="10">
    <source>
        <dbReference type="Proteomes" id="UP000014074"/>
    </source>
</evidence>
<organism evidence="9 10">
    <name type="scientific">Phaeoacremonium minimum (strain UCR-PA7)</name>
    <name type="common">Esca disease fungus</name>
    <name type="synonym">Togninia minima</name>
    <dbReference type="NCBI Taxonomy" id="1286976"/>
    <lineage>
        <taxon>Eukaryota</taxon>
        <taxon>Fungi</taxon>
        <taxon>Dikarya</taxon>
        <taxon>Ascomycota</taxon>
        <taxon>Pezizomycotina</taxon>
        <taxon>Sordariomycetes</taxon>
        <taxon>Sordariomycetidae</taxon>
        <taxon>Togniniales</taxon>
        <taxon>Togniniaceae</taxon>
        <taxon>Phaeoacremonium</taxon>
    </lineage>
</organism>
<dbReference type="EMBL" id="KB933061">
    <property type="protein sequence ID" value="EOO00687.1"/>
    <property type="molecule type" value="Genomic_DNA"/>
</dbReference>
<feature type="transmembrane region" description="Helical" evidence="7">
    <location>
        <begin position="98"/>
        <end position="121"/>
    </location>
</feature>
<keyword evidence="2 7" id="KW-0812">Transmembrane</keyword>
<protein>
    <submittedName>
        <fullName evidence="9">Putative integral membrane protein</fullName>
    </submittedName>
</protein>
<dbReference type="InterPro" id="IPR049326">
    <property type="entry name" value="Rhodopsin_dom_fungi"/>
</dbReference>
<evidence type="ECO:0000256" key="4">
    <source>
        <dbReference type="ARBA" id="ARBA00023136"/>
    </source>
</evidence>
<evidence type="ECO:0000256" key="6">
    <source>
        <dbReference type="SAM" id="MobiDB-lite"/>
    </source>
</evidence>
<dbReference type="Proteomes" id="UP000014074">
    <property type="component" value="Unassembled WGS sequence"/>
</dbReference>
<dbReference type="PANTHER" id="PTHR33048:SF47">
    <property type="entry name" value="INTEGRAL MEMBRANE PROTEIN-RELATED"/>
    <property type="match status" value="1"/>
</dbReference>
<evidence type="ECO:0000256" key="7">
    <source>
        <dbReference type="SAM" id="Phobius"/>
    </source>
</evidence>
<comment type="subcellular location">
    <subcellularLocation>
        <location evidence="1">Membrane</location>
        <topology evidence="1">Multi-pass membrane protein</topology>
    </subcellularLocation>
</comment>
<evidence type="ECO:0000256" key="5">
    <source>
        <dbReference type="ARBA" id="ARBA00038359"/>
    </source>
</evidence>
<proteinExistence type="inferred from homology"/>
<evidence type="ECO:0000256" key="1">
    <source>
        <dbReference type="ARBA" id="ARBA00004141"/>
    </source>
</evidence>
<feature type="transmembrane region" description="Helical" evidence="7">
    <location>
        <begin position="20"/>
        <end position="43"/>
    </location>
</feature>
<dbReference type="AlphaFoldDB" id="R8BMX7"/>
<evidence type="ECO:0000256" key="2">
    <source>
        <dbReference type="ARBA" id="ARBA00022692"/>
    </source>
</evidence>
<dbReference type="OrthoDB" id="5022096at2759"/>
<feature type="transmembrane region" description="Helical" evidence="7">
    <location>
        <begin position="133"/>
        <end position="155"/>
    </location>
</feature>
<dbReference type="GeneID" id="19324075"/>
<keyword evidence="4 7" id="KW-0472">Membrane</keyword>
<gene>
    <name evidence="9" type="ORF">UCRPA7_3701</name>
</gene>
<dbReference type="Pfam" id="PF20684">
    <property type="entry name" value="Fung_rhodopsin"/>
    <property type="match status" value="1"/>
</dbReference>
<dbReference type="PANTHER" id="PTHR33048">
    <property type="entry name" value="PTH11-LIKE INTEGRAL MEMBRANE PROTEIN (AFU_ORTHOLOGUE AFUA_5G11245)"/>
    <property type="match status" value="1"/>
</dbReference>
<evidence type="ECO:0000313" key="9">
    <source>
        <dbReference type="EMBL" id="EOO00687.1"/>
    </source>
</evidence>
<dbReference type="GO" id="GO:0016020">
    <property type="term" value="C:membrane"/>
    <property type="evidence" value="ECO:0007669"/>
    <property type="project" value="UniProtKB-SubCell"/>
</dbReference>
<feature type="transmembrane region" description="Helical" evidence="7">
    <location>
        <begin position="241"/>
        <end position="261"/>
    </location>
</feature>
<evidence type="ECO:0000256" key="3">
    <source>
        <dbReference type="ARBA" id="ARBA00022989"/>
    </source>
</evidence>
<feature type="region of interest" description="Disordered" evidence="6">
    <location>
        <begin position="348"/>
        <end position="371"/>
    </location>
</feature>
<keyword evidence="3 7" id="KW-1133">Transmembrane helix</keyword>
<feature type="compositionally biased region" description="Polar residues" evidence="6">
    <location>
        <begin position="276"/>
        <end position="292"/>
    </location>
</feature>
<feature type="domain" description="Rhodopsin" evidence="8">
    <location>
        <begin position="40"/>
        <end position="267"/>
    </location>
</feature>
<comment type="similarity">
    <text evidence="5">Belongs to the SAT4 family.</text>
</comment>
<feature type="transmembrane region" description="Helical" evidence="7">
    <location>
        <begin position="55"/>
        <end position="78"/>
    </location>
</feature>
<dbReference type="HOGENOM" id="CLU_028200_3_2_1"/>
<dbReference type="KEGG" id="tmn:UCRPA7_3701"/>